<evidence type="ECO:0000256" key="2">
    <source>
        <dbReference type="SAM" id="SignalP"/>
    </source>
</evidence>
<dbReference type="PROSITE" id="PS51257">
    <property type="entry name" value="PROKAR_LIPOPROTEIN"/>
    <property type="match status" value="1"/>
</dbReference>
<dbReference type="RefSeq" id="WP_264246290.1">
    <property type="nucleotide sequence ID" value="NZ_CP107567.1"/>
</dbReference>
<keyword evidence="2" id="KW-0732">Signal</keyword>
<feature type="compositionally biased region" description="Low complexity" evidence="1">
    <location>
        <begin position="43"/>
        <end position="68"/>
    </location>
</feature>
<gene>
    <name evidence="3" type="ORF">OGH68_21195</name>
</gene>
<evidence type="ECO:0000313" key="3">
    <source>
        <dbReference type="EMBL" id="UYQ63725.1"/>
    </source>
</evidence>
<organism evidence="3 4">
    <name type="scientific">Streptomyces peucetius</name>
    <dbReference type="NCBI Taxonomy" id="1950"/>
    <lineage>
        <taxon>Bacteria</taxon>
        <taxon>Bacillati</taxon>
        <taxon>Actinomycetota</taxon>
        <taxon>Actinomycetes</taxon>
        <taxon>Kitasatosporales</taxon>
        <taxon>Streptomycetaceae</taxon>
        <taxon>Streptomyces</taxon>
    </lineage>
</organism>
<dbReference type="EMBL" id="CP107567">
    <property type="protein sequence ID" value="UYQ63725.1"/>
    <property type="molecule type" value="Genomic_DNA"/>
</dbReference>
<accession>A0ABY6I9Q1</accession>
<evidence type="ECO:0000313" key="4">
    <source>
        <dbReference type="Proteomes" id="UP001163878"/>
    </source>
</evidence>
<feature type="chain" id="PRO_5046958675" evidence="2">
    <location>
        <begin position="23"/>
        <end position="157"/>
    </location>
</feature>
<proteinExistence type="predicted"/>
<evidence type="ECO:0000256" key="1">
    <source>
        <dbReference type="SAM" id="MobiDB-lite"/>
    </source>
</evidence>
<keyword evidence="4" id="KW-1185">Reference proteome</keyword>
<protein>
    <submittedName>
        <fullName evidence="3">Uncharacterized protein</fullName>
    </submittedName>
</protein>
<feature type="signal peptide" evidence="2">
    <location>
        <begin position="1"/>
        <end position="22"/>
    </location>
</feature>
<dbReference type="Proteomes" id="UP001163878">
    <property type="component" value="Chromosome"/>
</dbReference>
<sequence length="157" mass="15241">MPSTAYRLGAVLCATVLGPLVAGCGGGGADDSAKPSAIPAPPGTSAAPAPSAPPSSSASSGPALPEAADGTDLRACADSRCEVEVRAGDKITFVGDSSRLKSFTVVRIAGDTLTHKAAGPPGYSFSGSMSASGTSVVNGLKVKIVAVVGDRAVVNLS</sequence>
<feature type="region of interest" description="Disordered" evidence="1">
    <location>
        <begin position="31"/>
        <end position="71"/>
    </location>
</feature>
<reference evidence="3" key="1">
    <citation type="submission" date="2022-10" db="EMBL/GenBank/DDBJ databases">
        <title>Cytochrome P450 Catalyzes Benzene Ring Formation in the Biosynthesis of Trialkyl-Substituted Aromatic Polyketides.</title>
        <authorList>
            <person name="Zhao E."/>
            <person name="Ge H."/>
        </authorList>
    </citation>
    <scope>NUCLEOTIDE SEQUENCE</scope>
    <source>
        <strain evidence="3">NA0869</strain>
    </source>
</reference>
<name>A0ABY6I9Q1_STRPE</name>